<accession>K3WH26</accession>
<comment type="similarity">
    <text evidence="1">Belongs to the peptidase C1 family.</text>
</comment>
<dbReference type="InterPro" id="IPR013128">
    <property type="entry name" value="Peptidase_C1A"/>
</dbReference>
<evidence type="ECO:0000259" key="5">
    <source>
        <dbReference type="SMART" id="SM00645"/>
    </source>
</evidence>
<dbReference type="InterPro" id="IPR038765">
    <property type="entry name" value="Papain-like_cys_pep_sf"/>
</dbReference>
<dbReference type="STRING" id="431595.K3WH26"/>
<dbReference type="EnsemblProtists" id="PYU1_T004267">
    <property type="protein sequence ID" value="PYU1_T004267"/>
    <property type="gene ID" value="PYU1_G004257"/>
</dbReference>
<dbReference type="FunFam" id="3.90.70.10:FF:000332">
    <property type="entry name" value="Cathepsin L1"/>
    <property type="match status" value="1"/>
</dbReference>
<evidence type="ECO:0000256" key="2">
    <source>
        <dbReference type="ARBA" id="ARBA00023145"/>
    </source>
</evidence>
<feature type="domain" description="Cathepsin propeptide inhibitor" evidence="6">
    <location>
        <begin position="301"/>
        <end position="357"/>
    </location>
</feature>
<name>K3WH26_GLOUD</name>
<evidence type="ECO:0000259" key="6">
    <source>
        <dbReference type="SMART" id="SM00848"/>
    </source>
</evidence>
<dbReference type="PROSITE" id="PS00139">
    <property type="entry name" value="THIOL_PROTEASE_CYS"/>
    <property type="match status" value="1"/>
</dbReference>
<reference evidence="8" key="1">
    <citation type="journal article" date="2010" name="Genome Biol.">
        <title>Genome sequence of the necrotrophic plant pathogen Pythium ultimum reveals original pathogenicity mechanisms and effector repertoire.</title>
        <authorList>
            <person name="Levesque C.A."/>
            <person name="Brouwer H."/>
            <person name="Cano L."/>
            <person name="Hamilton J.P."/>
            <person name="Holt C."/>
            <person name="Huitema E."/>
            <person name="Raffaele S."/>
            <person name="Robideau G.P."/>
            <person name="Thines M."/>
            <person name="Win J."/>
            <person name="Zerillo M.M."/>
            <person name="Beakes G.W."/>
            <person name="Boore J.L."/>
            <person name="Busam D."/>
            <person name="Dumas B."/>
            <person name="Ferriera S."/>
            <person name="Fuerstenberg S.I."/>
            <person name="Gachon C.M."/>
            <person name="Gaulin E."/>
            <person name="Govers F."/>
            <person name="Grenville-Briggs L."/>
            <person name="Horner N."/>
            <person name="Hostetler J."/>
            <person name="Jiang R.H."/>
            <person name="Johnson J."/>
            <person name="Krajaejun T."/>
            <person name="Lin H."/>
            <person name="Meijer H.J."/>
            <person name="Moore B."/>
            <person name="Morris P."/>
            <person name="Phuntmart V."/>
            <person name="Puiu D."/>
            <person name="Shetty J."/>
            <person name="Stajich J.E."/>
            <person name="Tripathy S."/>
            <person name="Wawra S."/>
            <person name="van West P."/>
            <person name="Whitty B.R."/>
            <person name="Coutinho P.M."/>
            <person name="Henrissat B."/>
            <person name="Martin F."/>
            <person name="Thomas P.D."/>
            <person name="Tyler B.M."/>
            <person name="De Vries R.P."/>
            <person name="Kamoun S."/>
            <person name="Yandell M."/>
            <person name="Tisserat N."/>
            <person name="Buell C.R."/>
        </authorList>
    </citation>
    <scope>NUCLEOTIDE SEQUENCE</scope>
    <source>
        <strain evidence="8">DAOM:BR144</strain>
    </source>
</reference>
<feature type="transmembrane region" description="Helical" evidence="4">
    <location>
        <begin position="57"/>
        <end position="78"/>
    </location>
</feature>
<keyword evidence="4" id="KW-0472">Membrane</keyword>
<dbReference type="AlphaFoldDB" id="K3WH26"/>
<dbReference type="PANTHER" id="PTHR12411">
    <property type="entry name" value="CYSTEINE PROTEASE FAMILY C1-RELATED"/>
    <property type="match status" value="1"/>
</dbReference>
<dbReference type="InterPro" id="IPR000169">
    <property type="entry name" value="Pept_cys_AS"/>
</dbReference>
<evidence type="ECO:0000256" key="3">
    <source>
        <dbReference type="ARBA" id="ARBA00023157"/>
    </source>
</evidence>
<sequence>MGKKKAKSAKLDDLHEAATERLLGDSSSPYSQHDDDMELSRQQSPVLLRQQRKARKVWCAIIALSAGILLFIGILAILRAVQEANNLVPTKRPVFPTQYEASITVNMPYINLVEPIYVHVDEAKGLQKLSYYGGTDVYIFNANGPSYQIIPVIHEQKCFKADPEPIQHVFPNVSLFEPQHGVVSIDGHPCFSWKFITKRDAPTEDGLLGEYTLYVDQETEKPVRFHYVGRNAMLGGSHIDEYFLDYDYVREGPINEHVFTSLPSMMNCTRMPGDDTGPTRMPKLDIHMLMPHGVSAKKDAFDAFKATHGKKYASQKEEAQRLVNFHHNLRFINSVNRQGLSYYLRVNQFADLTHEERVRMYHSNSVKRAKDNGAAFVHAASSAPVPEEIDWRKNGAVTPVKDQGSCGSCWTFGTTGALEGAIFMKEKQLFNLSQQNLLDCSWDYGNNACDGGMDYQAYQWIIANGGIEKTSTYGSYRNVPDYCHYNKSNAVGQMTGFANVTSVDELNDALATVGPLSVSIYAMLPSFYFYGGGYYEDVDCKSDLDSLDHSVLAVGVTTHNDQKYTLIKNSWSTHWGEDGYIKISQKDNLCGVATAAVYPLLA</sequence>
<dbReference type="InterPro" id="IPR039417">
    <property type="entry name" value="Peptidase_C1A_papain-like"/>
</dbReference>
<dbReference type="Proteomes" id="UP000019132">
    <property type="component" value="Unassembled WGS sequence"/>
</dbReference>
<keyword evidence="4" id="KW-0812">Transmembrane</keyword>
<dbReference type="VEuPathDB" id="FungiDB:PYU1_G004257"/>
<reference evidence="8" key="2">
    <citation type="submission" date="2010-04" db="EMBL/GenBank/DDBJ databases">
        <authorList>
            <person name="Buell R."/>
            <person name="Hamilton J."/>
            <person name="Hostetler J."/>
        </authorList>
    </citation>
    <scope>NUCLEOTIDE SEQUENCE [LARGE SCALE GENOMIC DNA]</scope>
    <source>
        <strain evidence="8">DAOM:BR144</strain>
    </source>
</reference>
<evidence type="ECO:0000256" key="1">
    <source>
        <dbReference type="ARBA" id="ARBA00008455"/>
    </source>
</evidence>
<reference evidence="7" key="3">
    <citation type="submission" date="2015-02" db="UniProtKB">
        <authorList>
            <consortium name="EnsemblProtists"/>
        </authorList>
    </citation>
    <scope>IDENTIFICATION</scope>
    <source>
        <strain evidence="7">DAOM BR144</strain>
    </source>
</reference>
<dbReference type="SMART" id="SM00848">
    <property type="entry name" value="Inhibitor_I29"/>
    <property type="match status" value="1"/>
</dbReference>
<evidence type="ECO:0000313" key="8">
    <source>
        <dbReference type="Proteomes" id="UP000019132"/>
    </source>
</evidence>
<dbReference type="InterPro" id="IPR013201">
    <property type="entry name" value="Prot_inhib_I29"/>
</dbReference>
<keyword evidence="8" id="KW-1185">Reference proteome</keyword>
<evidence type="ECO:0000313" key="7">
    <source>
        <dbReference type="EnsemblProtists" id="PYU1_T004267"/>
    </source>
</evidence>
<dbReference type="Gene3D" id="3.90.70.10">
    <property type="entry name" value="Cysteine proteinases"/>
    <property type="match status" value="1"/>
</dbReference>
<keyword evidence="2" id="KW-0865">Zymogen</keyword>
<dbReference type="SUPFAM" id="SSF54001">
    <property type="entry name" value="Cysteine proteinases"/>
    <property type="match status" value="1"/>
</dbReference>
<dbReference type="GO" id="GO:0006508">
    <property type="term" value="P:proteolysis"/>
    <property type="evidence" value="ECO:0007669"/>
    <property type="project" value="InterPro"/>
</dbReference>
<dbReference type="OMA" id="KAFHHFK"/>
<dbReference type="Pfam" id="PF00112">
    <property type="entry name" value="Peptidase_C1"/>
    <property type="match status" value="1"/>
</dbReference>
<dbReference type="PRINTS" id="PR00705">
    <property type="entry name" value="PAPAIN"/>
</dbReference>
<protein>
    <recommendedName>
        <fullName evidence="9">Peptidase C1A papain C-terminal domain-containing protein</fullName>
    </recommendedName>
</protein>
<dbReference type="Pfam" id="PF08246">
    <property type="entry name" value="Inhibitor_I29"/>
    <property type="match status" value="1"/>
</dbReference>
<proteinExistence type="inferred from homology"/>
<organism evidence="7 8">
    <name type="scientific">Globisporangium ultimum (strain ATCC 200006 / CBS 805.95 / DAOM BR144)</name>
    <name type="common">Pythium ultimum</name>
    <dbReference type="NCBI Taxonomy" id="431595"/>
    <lineage>
        <taxon>Eukaryota</taxon>
        <taxon>Sar</taxon>
        <taxon>Stramenopiles</taxon>
        <taxon>Oomycota</taxon>
        <taxon>Peronosporomycetes</taxon>
        <taxon>Pythiales</taxon>
        <taxon>Pythiaceae</taxon>
        <taxon>Globisporangium</taxon>
    </lineage>
</organism>
<dbReference type="EMBL" id="GL376567">
    <property type="status" value="NOT_ANNOTATED_CDS"/>
    <property type="molecule type" value="Genomic_DNA"/>
</dbReference>
<keyword evidence="4" id="KW-1133">Transmembrane helix</keyword>
<feature type="domain" description="Peptidase C1A papain C-terminal" evidence="5">
    <location>
        <begin position="385"/>
        <end position="600"/>
    </location>
</feature>
<keyword evidence="3" id="KW-1015">Disulfide bond</keyword>
<dbReference type="InterPro" id="IPR000668">
    <property type="entry name" value="Peptidase_C1A_C"/>
</dbReference>
<dbReference type="CDD" id="cd02248">
    <property type="entry name" value="Peptidase_C1A"/>
    <property type="match status" value="1"/>
</dbReference>
<dbReference type="SMART" id="SM00645">
    <property type="entry name" value="Pept_C1"/>
    <property type="match status" value="1"/>
</dbReference>
<dbReference type="InParanoid" id="K3WH26"/>
<evidence type="ECO:0008006" key="9">
    <source>
        <dbReference type="Google" id="ProtNLM"/>
    </source>
</evidence>
<dbReference type="eggNOG" id="KOG1543">
    <property type="taxonomic scope" value="Eukaryota"/>
</dbReference>
<dbReference type="HOGENOM" id="CLU_012184_11_0_1"/>
<evidence type="ECO:0000256" key="4">
    <source>
        <dbReference type="SAM" id="Phobius"/>
    </source>
</evidence>
<dbReference type="GO" id="GO:0008234">
    <property type="term" value="F:cysteine-type peptidase activity"/>
    <property type="evidence" value="ECO:0007669"/>
    <property type="project" value="InterPro"/>
</dbReference>